<keyword evidence="1" id="KW-0805">Transcription regulation</keyword>
<reference evidence="5 6" key="1">
    <citation type="submission" date="2013-08" db="EMBL/GenBank/DDBJ databases">
        <authorList>
            <person name="Weinstock G."/>
            <person name="Sodergren E."/>
            <person name="Wylie T."/>
            <person name="Fulton L."/>
            <person name="Fulton R."/>
            <person name="Fronick C."/>
            <person name="O'Laughlin M."/>
            <person name="Godfrey J."/>
            <person name="Miner T."/>
            <person name="Herter B."/>
            <person name="Appelbaum E."/>
            <person name="Cordes M."/>
            <person name="Lek S."/>
            <person name="Wollam A."/>
            <person name="Pepin K.H."/>
            <person name="Palsikar V.B."/>
            <person name="Mitreva M."/>
            <person name="Wilson R.K."/>
        </authorList>
    </citation>
    <scope>NUCLEOTIDE SEQUENCE [LARGE SCALE GENOMIC DNA]</scope>
    <source>
        <strain evidence="5 6">ATCC 700332</strain>
    </source>
</reference>
<dbReference type="SMART" id="SM00354">
    <property type="entry name" value="HTH_LACI"/>
    <property type="match status" value="1"/>
</dbReference>
<dbReference type="PANTHER" id="PTHR30146:SF109">
    <property type="entry name" value="HTH-TYPE TRANSCRIPTIONAL REGULATOR GALS"/>
    <property type="match status" value="1"/>
</dbReference>
<keyword evidence="3" id="KW-0804">Transcription</keyword>
<dbReference type="PROSITE" id="PS50932">
    <property type="entry name" value="HTH_LACI_2"/>
    <property type="match status" value="1"/>
</dbReference>
<dbReference type="RefSeq" id="WP_021687671.1">
    <property type="nucleotide sequence ID" value="NZ_KI260569.1"/>
</dbReference>
<dbReference type="InterPro" id="IPR046335">
    <property type="entry name" value="LacI/GalR-like_sensor"/>
</dbReference>
<protein>
    <submittedName>
        <fullName evidence="5">Transcriptional regulator, LacI family</fullName>
    </submittedName>
</protein>
<keyword evidence="6" id="KW-1185">Reference proteome</keyword>
<dbReference type="SUPFAM" id="SSF53822">
    <property type="entry name" value="Periplasmic binding protein-like I"/>
    <property type="match status" value="1"/>
</dbReference>
<feature type="domain" description="HTH lacI-type" evidence="4">
    <location>
        <begin position="11"/>
        <end position="62"/>
    </location>
</feature>
<evidence type="ECO:0000256" key="3">
    <source>
        <dbReference type="ARBA" id="ARBA00023163"/>
    </source>
</evidence>
<dbReference type="InterPro" id="IPR010982">
    <property type="entry name" value="Lambda_DNA-bd_dom_sf"/>
</dbReference>
<organism evidence="5 6">
    <name type="scientific">Treponema lecithinolyticum ATCC 700332</name>
    <dbReference type="NCBI Taxonomy" id="1321815"/>
    <lineage>
        <taxon>Bacteria</taxon>
        <taxon>Pseudomonadati</taxon>
        <taxon>Spirochaetota</taxon>
        <taxon>Spirochaetia</taxon>
        <taxon>Spirochaetales</taxon>
        <taxon>Treponemataceae</taxon>
        <taxon>Treponema</taxon>
    </lineage>
</organism>
<dbReference type="SUPFAM" id="SSF47413">
    <property type="entry name" value="lambda repressor-like DNA-binding domains"/>
    <property type="match status" value="1"/>
</dbReference>
<dbReference type="Pfam" id="PF13377">
    <property type="entry name" value="Peripla_BP_3"/>
    <property type="match status" value="1"/>
</dbReference>
<name>A0ABN0NXX5_TRELE</name>
<sequence>MEKKRGRSSRADVAKEAGVSETIVSYVINANRYVAAEKRRAVEKAVAKLHYSPNTFARALKGKKTNHILFIADDIGSEHFGEIISAMDRTAYGKGYFISLCSDHNDDFFVRRIYERFFDGIVVASASFAEKNIQKLIQTGIPLVLFAIRHYEHLKGRYACIHTGLYEGARSCVRALYERGRKKLLFVDRFGNYNTSQYALQSDERYRGFADQCAEYGLPLTDASVISQCAGEDELIACIQKRFSLSSADVAVPDGVFCITDIIACAVMEGIKRAGRTIPHDVSIIGFDNSRLCSYTFPQLSSVKIERAQAGAYAVELLDKLMKNDFPEDTVFPLHAELSTRFIARESL</sequence>
<keyword evidence="2" id="KW-0238">DNA-binding</keyword>
<dbReference type="Pfam" id="PF00356">
    <property type="entry name" value="LacI"/>
    <property type="match status" value="1"/>
</dbReference>
<evidence type="ECO:0000259" key="4">
    <source>
        <dbReference type="PROSITE" id="PS50932"/>
    </source>
</evidence>
<evidence type="ECO:0000256" key="1">
    <source>
        <dbReference type="ARBA" id="ARBA00023015"/>
    </source>
</evidence>
<dbReference type="CDD" id="cd01392">
    <property type="entry name" value="HTH_LacI"/>
    <property type="match status" value="1"/>
</dbReference>
<dbReference type="PANTHER" id="PTHR30146">
    <property type="entry name" value="LACI-RELATED TRANSCRIPTIONAL REPRESSOR"/>
    <property type="match status" value="1"/>
</dbReference>
<comment type="caution">
    <text evidence="5">The sequence shown here is derived from an EMBL/GenBank/DDBJ whole genome shotgun (WGS) entry which is preliminary data.</text>
</comment>
<dbReference type="Gene3D" id="3.40.50.2300">
    <property type="match status" value="2"/>
</dbReference>
<dbReference type="Proteomes" id="UP000016649">
    <property type="component" value="Unassembled WGS sequence"/>
</dbReference>
<dbReference type="InterPro" id="IPR000843">
    <property type="entry name" value="HTH_LacI"/>
</dbReference>
<gene>
    <name evidence="5" type="ORF">HMPREF9193_01468</name>
</gene>
<evidence type="ECO:0000313" key="5">
    <source>
        <dbReference type="EMBL" id="ERJ92309.1"/>
    </source>
</evidence>
<evidence type="ECO:0000256" key="2">
    <source>
        <dbReference type="ARBA" id="ARBA00023125"/>
    </source>
</evidence>
<dbReference type="InterPro" id="IPR028082">
    <property type="entry name" value="Peripla_BP_I"/>
</dbReference>
<dbReference type="EMBL" id="AWVH01000037">
    <property type="protein sequence ID" value="ERJ92309.1"/>
    <property type="molecule type" value="Genomic_DNA"/>
</dbReference>
<accession>A0ABN0NXX5</accession>
<proteinExistence type="predicted"/>
<dbReference type="CDD" id="cd06267">
    <property type="entry name" value="PBP1_LacI_sugar_binding-like"/>
    <property type="match status" value="1"/>
</dbReference>
<dbReference type="Gene3D" id="1.10.260.40">
    <property type="entry name" value="lambda repressor-like DNA-binding domains"/>
    <property type="match status" value="1"/>
</dbReference>
<evidence type="ECO:0000313" key="6">
    <source>
        <dbReference type="Proteomes" id="UP000016649"/>
    </source>
</evidence>